<evidence type="ECO:0000256" key="1">
    <source>
        <dbReference type="SAM" id="SignalP"/>
    </source>
</evidence>
<keyword evidence="4" id="KW-1185">Reference proteome</keyword>
<name>A0A6G0IDL9_LARCR</name>
<dbReference type="PANTHER" id="PTHR36688:SF1">
    <property type="entry name" value="ENDONUCLEASE_EXONUCLEASE_PHOSPHATASE DOMAIN-CONTAINING PROTEIN"/>
    <property type="match status" value="1"/>
</dbReference>
<feature type="domain" description="Reverse transcriptase" evidence="2">
    <location>
        <begin position="100"/>
        <end position="210"/>
    </location>
</feature>
<sequence length="276" mass="30211">MSSQHPPTTALALALLQLNVEGLTIAKINILEQVASTNNVTVTLQETHQKNKNILRVPGYTLAGHTANKQHGIATFVRKDMTWSAAGQSPEGAEIEWIATKLLERLILVRLTPVINPQPKEQAGFRSDRSTTDQVTLLCHDIEESFQAGEKAGAVLLDLTAAYDTVWLHGLHMKLLETIPDKHMVSFIMNMLSNRSFRIHTSNSQSSRGCLAGTTRGATTKTLWIFTEALVFSAAVPQSGAAALMFKSCMLPSTLPYELSPDAYEPLQLTNCLSMP</sequence>
<reference evidence="3 4" key="1">
    <citation type="submission" date="2019-07" db="EMBL/GenBank/DDBJ databases">
        <title>Chromosome genome assembly for large yellow croaker.</title>
        <authorList>
            <person name="Xiao S."/>
        </authorList>
    </citation>
    <scope>NUCLEOTIDE SEQUENCE [LARGE SCALE GENOMIC DNA]</scope>
    <source>
        <strain evidence="3">JMULYC20181020</strain>
        <tissue evidence="3">Muscle</tissue>
    </source>
</reference>
<dbReference type="Pfam" id="PF00078">
    <property type="entry name" value="RVT_1"/>
    <property type="match status" value="1"/>
</dbReference>
<organism evidence="3 4">
    <name type="scientific">Larimichthys crocea</name>
    <name type="common">Large yellow croaker</name>
    <name type="synonym">Pseudosciaena crocea</name>
    <dbReference type="NCBI Taxonomy" id="215358"/>
    <lineage>
        <taxon>Eukaryota</taxon>
        <taxon>Metazoa</taxon>
        <taxon>Chordata</taxon>
        <taxon>Craniata</taxon>
        <taxon>Vertebrata</taxon>
        <taxon>Euteleostomi</taxon>
        <taxon>Actinopterygii</taxon>
        <taxon>Neopterygii</taxon>
        <taxon>Teleostei</taxon>
        <taxon>Neoteleostei</taxon>
        <taxon>Acanthomorphata</taxon>
        <taxon>Eupercaria</taxon>
        <taxon>Sciaenidae</taxon>
        <taxon>Larimichthys</taxon>
    </lineage>
</organism>
<dbReference type="AlphaFoldDB" id="A0A6G0IDL9"/>
<dbReference type="InterPro" id="IPR000477">
    <property type="entry name" value="RT_dom"/>
</dbReference>
<dbReference type="InterPro" id="IPR036691">
    <property type="entry name" value="Endo/exonu/phosph_ase_sf"/>
</dbReference>
<dbReference type="EMBL" id="REGW02000011">
    <property type="protein sequence ID" value="KAE8289530.1"/>
    <property type="molecule type" value="Genomic_DNA"/>
</dbReference>
<comment type="caution">
    <text evidence="3">The sequence shown here is derived from an EMBL/GenBank/DDBJ whole genome shotgun (WGS) entry which is preliminary data.</text>
</comment>
<dbReference type="Proteomes" id="UP000424527">
    <property type="component" value="Unassembled WGS sequence"/>
</dbReference>
<feature type="signal peptide" evidence="1">
    <location>
        <begin position="1"/>
        <end position="22"/>
    </location>
</feature>
<accession>A0A6G0IDL9</accession>
<dbReference type="PANTHER" id="PTHR36688">
    <property type="entry name" value="ENDO/EXONUCLEASE/PHOSPHATASE DOMAIN-CONTAINING PROTEIN"/>
    <property type="match status" value="1"/>
</dbReference>
<evidence type="ECO:0000259" key="2">
    <source>
        <dbReference type="Pfam" id="PF00078"/>
    </source>
</evidence>
<feature type="chain" id="PRO_5026123522" description="Reverse transcriptase domain-containing protein" evidence="1">
    <location>
        <begin position="23"/>
        <end position="276"/>
    </location>
</feature>
<proteinExistence type="predicted"/>
<evidence type="ECO:0000313" key="4">
    <source>
        <dbReference type="Proteomes" id="UP000424527"/>
    </source>
</evidence>
<evidence type="ECO:0000313" key="3">
    <source>
        <dbReference type="EMBL" id="KAE8289530.1"/>
    </source>
</evidence>
<dbReference type="InterPro" id="IPR052560">
    <property type="entry name" value="RdDP_mobile_element"/>
</dbReference>
<keyword evidence="1" id="KW-0732">Signal</keyword>
<protein>
    <recommendedName>
        <fullName evidence="2">Reverse transcriptase domain-containing protein</fullName>
    </recommendedName>
</protein>
<gene>
    <name evidence="3" type="ORF">D5F01_LYC11232</name>
</gene>
<dbReference type="Gene3D" id="3.60.10.10">
    <property type="entry name" value="Endonuclease/exonuclease/phosphatase"/>
    <property type="match status" value="1"/>
</dbReference>